<dbReference type="PROSITE" id="PS50977">
    <property type="entry name" value="HTH_TETR_2"/>
    <property type="match status" value="1"/>
</dbReference>
<protein>
    <submittedName>
        <fullName evidence="8">Transcriptional regulator, TetR family</fullName>
    </submittedName>
</protein>
<gene>
    <name evidence="8" type="ordered locus">MT2581</name>
</gene>
<evidence type="ECO:0000256" key="4">
    <source>
        <dbReference type="ARBA" id="ARBA00023163"/>
    </source>
</evidence>
<dbReference type="InterPro" id="IPR009057">
    <property type="entry name" value="Homeodomain-like_sf"/>
</dbReference>
<dbReference type="Gene3D" id="1.10.357.10">
    <property type="entry name" value="Tetracycline Repressor, domain 2"/>
    <property type="match status" value="1"/>
</dbReference>
<organism evidence="8 9">
    <name type="scientific">Mycobacterium tuberculosis (strain CDC 1551 / Oshkosh)</name>
    <dbReference type="NCBI Taxonomy" id="83331"/>
    <lineage>
        <taxon>Bacteria</taxon>
        <taxon>Bacillati</taxon>
        <taxon>Actinomycetota</taxon>
        <taxon>Actinomycetes</taxon>
        <taxon>Mycobacteriales</taxon>
        <taxon>Mycobacteriaceae</taxon>
        <taxon>Mycobacterium</taxon>
        <taxon>Mycobacterium tuberculosis complex</taxon>
    </lineage>
</organism>
<dbReference type="EMBL" id="AE000516">
    <property type="protein sequence ID" value="AAK46885.1"/>
    <property type="molecule type" value="Genomic_DNA"/>
</dbReference>
<evidence type="ECO:0000256" key="2">
    <source>
        <dbReference type="ARBA" id="ARBA00023015"/>
    </source>
</evidence>
<reference evidence="8 9" key="1">
    <citation type="journal article" date="2002" name="J. Bacteriol.">
        <title>Whole-genome comparison of Mycobacterium tuberculosis clinical and laboratory strains.</title>
        <authorList>
            <person name="Fleischmann R.D."/>
            <person name="Alland D."/>
            <person name="Eisen J.A."/>
            <person name="Carpenter L."/>
            <person name="White O."/>
            <person name="Peterson J."/>
            <person name="DeBoy R."/>
            <person name="Dodson R."/>
            <person name="Gwinn M."/>
            <person name="Haft D."/>
            <person name="Hickey E."/>
            <person name="Kolonay J.F."/>
            <person name="Nelson W.C."/>
            <person name="Umayam L.A."/>
            <person name="Ermolaeva M."/>
            <person name="Salzberg S.L."/>
            <person name="Delcher A."/>
            <person name="Utterback T."/>
            <person name="Weidman J."/>
            <person name="Khouri H."/>
            <person name="Gill J."/>
            <person name="Mikula A."/>
            <person name="Bishai W."/>
            <person name="Jacobs Jr W.R.Jr."/>
            <person name="Venter J.C."/>
            <person name="Fraser C.M."/>
        </authorList>
    </citation>
    <scope>NUCLEOTIDE SEQUENCE [LARGE SCALE GENOMIC DNA]</scope>
    <source>
        <strain evidence="9">CDC 1551 / Oshkosh</strain>
    </source>
</reference>
<accession>Q7D708</accession>
<keyword evidence="4" id="KW-0804">Transcription</keyword>
<feature type="domain" description="HTH tetR-type" evidence="7">
    <location>
        <begin position="40"/>
        <end position="100"/>
    </location>
</feature>
<keyword evidence="2" id="KW-0805">Transcription regulation</keyword>
<feature type="region of interest" description="Disordered" evidence="6">
    <location>
        <begin position="1"/>
        <end position="36"/>
    </location>
</feature>
<dbReference type="SUPFAM" id="SSF46689">
    <property type="entry name" value="Homeodomain-like"/>
    <property type="match status" value="1"/>
</dbReference>
<dbReference type="Pfam" id="PF17932">
    <property type="entry name" value="TetR_C_24"/>
    <property type="match status" value="1"/>
</dbReference>
<evidence type="ECO:0000256" key="1">
    <source>
        <dbReference type="ARBA" id="ARBA00011738"/>
    </source>
</evidence>
<evidence type="ECO:0000256" key="5">
    <source>
        <dbReference type="PROSITE-ProRule" id="PRU00335"/>
    </source>
</evidence>
<dbReference type="KEGG" id="mtc:MT2581"/>
<proteinExistence type="predicted"/>
<comment type="subunit">
    <text evidence="1">Homodimer.</text>
</comment>
<evidence type="ECO:0000256" key="3">
    <source>
        <dbReference type="ARBA" id="ARBA00023125"/>
    </source>
</evidence>
<dbReference type="PANTHER" id="PTHR30055">
    <property type="entry name" value="HTH-TYPE TRANSCRIPTIONAL REGULATOR RUTR"/>
    <property type="match status" value="1"/>
</dbReference>
<keyword evidence="3 5" id="KW-0238">DNA-binding</keyword>
<dbReference type="FunFam" id="1.10.357.10:FF:000033">
    <property type="entry name" value="TetR family transcriptional regulator"/>
    <property type="match status" value="1"/>
</dbReference>
<dbReference type="Gene3D" id="1.10.10.60">
    <property type="entry name" value="Homeodomain-like"/>
    <property type="match status" value="1"/>
</dbReference>
<evidence type="ECO:0000313" key="9">
    <source>
        <dbReference type="Proteomes" id="UP000001020"/>
    </source>
</evidence>
<keyword evidence="9" id="KW-1185">Reference proteome</keyword>
<evidence type="ECO:0000256" key="6">
    <source>
        <dbReference type="SAM" id="MobiDB-lite"/>
    </source>
</evidence>
<dbReference type="HOGENOM" id="CLU_069356_22_0_11"/>
<dbReference type="Proteomes" id="UP000001020">
    <property type="component" value="Chromosome"/>
</dbReference>
<evidence type="ECO:0000259" key="7">
    <source>
        <dbReference type="PROSITE" id="PS50977"/>
    </source>
</evidence>
<dbReference type="Pfam" id="PF00440">
    <property type="entry name" value="TetR_N"/>
    <property type="match status" value="1"/>
</dbReference>
<name>Q7D708_MYCTO</name>
<sequence length="231" mass="25005">MTINRSVQHESCTETVVTASAPDGRPGQPEATNRRSQLKSDRRFQLLAAAERLFAERGFLAVRLEDIGAAAGVSGPAIYRHFPNKESLLVELLVGVSARLLAGARDVTTRSANLAAALDGLIEFHLDFALGEADLIRIQDRDLAHLPAVAERQVRKAQRQYVEVWVGVLRELNPGLAEADARLMAHAVFGLLNSTPHSMKAADSKPARTVRARAVLRAMTVAALSAADRCL</sequence>
<dbReference type="InterPro" id="IPR036271">
    <property type="entry name" value="Tet_transcr_reg_TetR-rel_C_sf"/>
</dbReference>
<dbReference type="InterPro" id="IPR050109">
    <property type="entry name" value="HTH-type_TetR-like_transc_reg"/>
</dbReference>
<dbReference type="FunFam" id="1.10.10.60:FF:000141">
    <property type="entry name" value="TetR family transcriptional regulator"/>
    <property type="match status" value="1"/>
</dbReference>
<evidence type="ECO:0000313" key="8">
    <source>
        <dbReference type="EMBL" id="AAK46885.1"/>
    </source>
</evidence>
<dbReference type="GO" id="GO:0003700">
    <property type="term" value="F:DNA-binding transcription factor activity"/>
    <property type="evidence" value="ECO:0007669"/>
    <property type="project" value="TreeGrafter"/>
</dbReference>
<dbReference type="PRINTS" id="PR00455">
    <property type="entry name" value="HTHTETR"/>
</dbReference>
<dbReference type="InterPro" id="IPR001647">
    <property type="entry name" value="HTH_TetR"/>
</dbReference>
<dbReference type="InterPro" id="IPR041490">
    <property type="entry name" value="KstR2_TetR_C"/>
</dbReference>
<dbReference type="GO" id="GO:0045892">
    <property type="term" value="P:negative regulation of DNA-templated transcription"/>
    <property type="evidence" value="ECO:0007669"/>
    <property type="project" value="UniProtKB-ARBA"/>
</dbReference>
<dbReference type="PANTHER" id="PTHR30055:SF237">
    <property type="entry name" value="TRANSCRIPTIONAL REPRESSOR MCE3R"/>
    <property type="match status" value="1"/>
</dbReference>
<feature type="DNA-binding region" description="H-T-H motif" evidence="5">
    <location>
        <begin position="63"/>
        <end position="82"/>
    </location>
</feature>
<dbReference type="GO" id="GO:0000976">
    <property type="term" value="F:transcription cis-regulatory region binding"/>
    <property type="evidence" value="ECO:0007669"/>
    <property type="project" value="TreeGrafter"/>
</dbReference>
<dbReference type="SUPFAM" id="SSF48498">
    <property type="entry name" value="Tetracyclin repressor-like, C-terminal domain"/>
    <property type="match status" value="1"/>
</dbReference>
<dbReference type="AlphaFoldDB" id="Q7D708"/>